<name>A0A023FR70_AMBCJ</name>
<organism evidence="2">
    <name type="scientific">Amblyomma cajennense</name>
    <name type="common">Cayenne tick</name>
    <name type="synonym">Acarus cajennensis</name>
    <dbReference type="NCBI Taxonomy" id="34607"/>
    <lineage>
        <taxon>Eukaryota</taxon>
        <taxon>Metazoa</taxon>
        <taxon>Ecdysozoa</taxon>
        <taxon>Arthropoda</taxon>
        <taxon>Chelicerata</taxon>
        <taxon>Arachnida</taxon>
        <taxon>Acari</taxon>
        <taxon>Parasitiformes</taxon>
        <taxon>Ixodida</taxon>
        <taxon>Ixodoidea</taxon>
        <taxon>Ixodidae</taxon>
        <taxon>Amblyomminae</taxon>
        <taxon>Amblyomma</taxon>
    </lineage>
</organism>
<dbReference type="InterPro" id="IPR012674">
    <property type="entry name" value="Calycin"/>
</dbReference>
<dbReference type="AlphaFoldDB" id="A0A023FR70"/>
<proteinExistence type="evidence at transcript level"/>
<accession>A0A023FR70</accession>
<evidence type="ECO:0000313" key="2">
    <source>
        <dbReference type="EMBL" id="JAC24291.1"/>
    </source>
</evidence>
<evidence type="ECO:0000256" key="1">
    <source>
        <dbReference type="SAM" id="SignalP"/>
    </source>
</evidence>
<dbReference type="EMBL" id="GBBK01000191">
    <property type="protein sequence ID" value="JAC24291.1"/>
    <property type="molecule type" value="mRNA"/>
</dbReference>
<feature type="signal peptide" evidence="1">
    <location>
        <begin position="1"/>
        <end position="22"/>
    </location>
</feature>
<sequence>MQRLSELPLLFLLSLCCLLSNGDEEPREATSNFIMELDIRKAFNTSEVIWLYKQNYNNTFNGTEDGVLKYHTYTCLSDKRISLTEGAYNFTQNVRIDGAEQVFEYYGEFVRNATRTENPPNSLLIYDTGTPDHRHFELMTLVYNSGSYKCMVFFVYSLYQMLTDAEVLCEMYIPENAIKNSPPMDCLKFFNRKCAIPPQKEYQIYFENCTAGAGTEVKPSHENNSVE</sequence>
<reference evidence="2" key="1">
    <citation type="submission" date="2014-03" db="EMBL/GenBank/DDBJ databases">
        <title>The sialotranscriptome of Amblyomma triste, Amblyomma parvum and Amblyomma cajennense ticks, uncovered by 454-based RNA-seq.</title>
        <authorList>
            <person name="Garcia G.R."/>
            <person name="Gardinassi L.G."/>
            <person name="Ribeiro J.M."/>
            <person name="Anatriello E."/>
            <person name="Ferreira B.R."/>
            <person name="Moreira H.N."/>
            <person name="Mafra C."/>
            <person name="Olegario M.M."/>
            <person name="Szabo P.J."/>
            <person name="Miranda-Santos I.K."/>
            <person name="Maruyama S.R."/>
        </authorList>
    </citation>
    <scope>NUCLEOTIDE SEQUENCE</scope>
    <source>
        <strain evidence="2">Uberlandia</strain>
        <tissue evidence="2">Salivary glands</tissue>
    </source>
</reference>
<protein>
    <submittedName>
        <fullName evidence="2">Putative lipocalin-2 1</fullName>
    </submittedName>
</protein>
<dbReference type="SUPFAM" id="SSF50814">
    <property type="entry name" value="Lipocalins"/>
    <property type="match status" value="1"/>
</dbReference>
<feature type="chain" id="PRO_5001521203" evidence="1">
    <location>
        <begin position="23"/>
        <end position="227"/>
    </location>
</feature>
<dbReference type="Gene3D" id="2.40.128.20">
    <property type="match status" value="1"/>
</dbReference>
<keyword evidence="1" id="KW-0732">Signal</keyword>